<dbReference type="SUPFAM" id="SSF52540">
    <property type="entry name" value="P-loop containing nucleoside triphosphate hydrolases"/>
    <property type="match status" value="2"/>
</dbReference>
<evidence type="ECO:0000313" key="3">
    <source>
        <dbReference type="Proteomes" id="UP000319296"/>
    </source>
</evidence>
<dbReference type="GO" id="GO:0003677">
    <property type="term" value="F:DNA binding"/>
    <property type="evidence" value="ECO:0007669"/>
    <property type="project" value="InterPro"/>
</dbReference>
<dbReference type="InterPro" id="IPR027417">
    <property type="entry name" value="P-loop_NTPase"/>
</dbReference>
<dbReference type="GO" id="GO:0004519">
    <property type="term" value="F:endonuclease activity"/>
    <property type="evidence" value="ECO:0007669"/>
    <property type="project" value="UniProtKB-KW"/>
</dbReference>
<dbReference type="EMBL" id="SGBB01000019">
    <property type="protein sequence ID" value="RZD17911.1"/>
    <property type="molecule type" value="Genomic_DNA"/>
</dbReference>
<keyword evidence="2" id="KW-0378">Hydrolase</keyword>
<gene>
    <name evidence="2" type="ORF">EVG15_08870</name>
</gene>
<evidence type="ECO:0000313" key="2">
    <source>
        <dbReference type="EMBL" id="RZD17911.1"/>
    </source>
</evidence>
<dbReference type="GO" id="GO:0016787">
    <property type="term" value="F:hydrolase activity"/>
    <property type="evidence" value="ECO:0007669"/>
    <property type="project" value="InterPro"/>
</dbReference>
<dbReference type="Proteomes" id="UP000319296">
    <property type="component" value="Unassembled WGS sequence"/>
</dbReference>
<evidence type="ECO:0000259" key="1">
    <source>
        <dbReference type="Pfam" id="PF04851"/>
    </source>
</evidence>
<comment type="caution">
    <text evidence="2">The sequence shown here is derived from an EMBL/GenBank/DDBJ whole genome shotgun (WGS) entry which is preliminary data.</text>
</comment>
<keyword evidence="2" id="KW-0540">Nuclease</keyword>
<reference evidence="2 3" key="1">
    <citation type="journal article" date="2019" name="ISME J.">
        <title>Insights into ecological role of a new deltaproteobacterial order Candidatus Acidulodesulfobacterales by metagenomics and metatranscriptomics.</title>
        <authorList>
            <person name="Tan S."/>
            <person name="Liu J."/>
            <person name="Fang Y."/>
            <person name="Hedlund B.P."/>
            <person name="Lian Z.H."/>
            <person name="Huang L.Y."/>
            <person name="Li J.T."/>
            <person name="Huang L.N."/>
            <person name="Li W.J."/>
            <person name="Jiang H.C."/>
            <person name="Dong H.L."/>
            <person name="Shu W.S."/>
        </authorList>
    </citation>
    <scope>NUCLEOTIDE SEQUENCE [LARGE SCALE GENOMIC DNA]</scope>
    <source>
        <strain evidence="2">AP1</strain>
    </source>
</reference>
<protein>
    <submittedName>
        <fullName evidence="2">Restriction endonuclease subunit R</fullName>
    </submittedName>
</protein>
<dbReference type="AlphaFoldDB" id="A0A519BKW1"/>
<dbReference type="GO" id="GO:0005524">
    <property type="term" value="F:ATP binding"/>
    <property type="evidence" value="ECO:0007669"/>
    <property type="project" value="InterPro"/>
</dbReference>
<dbReference type="Gene3D" id="3.40.50.300">
    <property type="entry name" value="P-loop containing nucleotide triphosphate hydrolases"/>
    <property type="match status" value="2"/>
</dbReference>
<name>A0A519BKW1_9DELT</name>
<organism evidence="2 3">
    <name type="scientific">Candidatus Acididesulfobacter diazotrophicus</name>
    <dbReference type="NCBI Taxonomy" id="2597226"/>
    <lineage>
        <taxon>Bacteria</taxon>
        <taxon>Deltaproteobacteria</taxon>
        <taxon>Candidatus Acidulodesulfobacterales</taxon>
        <taxon>Candidatus Acididesulfobacter</taxon>
    </lineage>
</organism>
<feature type="domain" description="Helicase/UvrB N-terminal" evidence="1">
    <location>
        <begin position="3"/>
        <end position="191"/>
    </location>
</feature>
<accession>A0A519BKW1</accession>
<dbReference type="InterPro" id="IPR006935">
    <property type="entry name" value="Helicase/UvrB_N"/>
</dbReference>
<sequence length="778" mass="92254">MILKDFQKTAIDQLSLTFLDLWKTGKYKIPLVFKSPTGSGKTIMMAEFLRCLDDNYLFHEDKAYIWVSFGGDESYSQSKDKLYRYYNDGTDMHLKDYNNLSEGKLYKNNILFINWSKIKGTDKESRKLRKSGGVGYGGEAVFDEFIQNTRKERDIVLIIDEAHTETDTTLANEVIDLINPRIIIKITATPKNIPNASEINQKKAGFVEVLESEVITSGLIKEEIIIQTDEDIKKLEHKEFSEDEIMLKLAYDKRLELKKLYEKLGLDINPLVMIQLPSDFKEKEDVQINKKDIVLSYLREKGAKEKEIAVWLSNEKKNLELIEKNDSEVNFMIFKVAPATGWDCPRAEILVMFREITSPTFHTQIIGRIKRMPEGHRYNKEELNKAYIYTNYNKDHIRNIKDPENKHKIPIYFTELKKDIEIITLETTYYHRTDFNTLTPPPLWQRLFLETMDIEFGTSKEIFTEIENYNKVKSLINLENRNVNNRIIVNAKIESFDNFIDEIKEKATNMNYHFSNLDVERLYNLLCFEELNKQEDEEAKYNPSRSWSQLKSALNVWFNTRLGLDRDIYYPIIVNELSGDNIKIKTSINKALKDFRKKYEIEIKEKEEKEVFDLELPEREIGFTEDYEKIEGINKNIYKEFYNRKQYLGKDNEERFVKFLESQENIIWWHKQDDSGRKVFAIEYFDTQEKKNRLFYTDFIIKTINKIYLLDTKSGNTAKSQETADKNKALQKWIKEKKSKYVFEIIGGIIIEKYPHWKINKKENYVYENESDWEILEF</sequence>
<dbReference type="Pfam" id="PF04851">
    <property type="entry name" value="ResIII"/>
    <property type="match status" value="1"/>
</dbReference>
<proteinExistence type="predicted"/>
<keyword evidence="2" id="KW-0255">Endonuclease</keyword>